<dbReference type="InterPro" id="IPR021364">
    <property type="entry name" value="DUF2857"/>
</dbReference>
<accession>A0A3S9SJV0</accession>
<dbReference type="EMBL" id="CP034670">
    <property type="protein sequence ID" value="AZR59749.1"/>
    <property type="molecule type" value="Genomic_DNA"/>
</dbReference>
<sequence>MPCVPCVLSMREAAMTKAKTRHEACYRLRLEQRHPLHGQILALLVSSLVLPEGGQEAADAGLPPGCADAFEMLAKLPSEQLHAVARLLDGMVEIRLPPAALAAAVHEVAGSQERWQLCLQRCEWLIRHGGSNRMILLLCPALCADDVRQLRRRLGIPVNKGRLPALPLEARLSVAADWQATAGETDTFLRYRALAERHPGCTLGQLYSTVAAVEGGCL</sequence>
<evidence type="ECO:0000313" key="1">
    <source>
        <dbReference type="EMBL" id="AZR59749.1"/>
    </source>
</evidence>
<reference evidence="1 2" key="1">
    <citation type="submission" date="2018-12" db="EMBL/GenBank/DDBJ databases">
        <title>Genome sequencing of Eikenella corrodens KCOM 3110 (= JS217).</title>
        <authorList>
            <person name="Koo J.-K."/>
            <person name="Park S.-N."/>
            <person name="Lim Y.K."/>
        </authorList>
    </citation>
    <scope>NUCLEOTIDE SEQUENCE [LARGE SCALE GENOMIC DNA]</scope>
    <source>
        <strain evidence="1 2">KCOM 3110</strain>
    </source>
</reference>
<protein>
    <submittedName>
        <fullName evidence="1">DUF2857 family protein</fullName>
    </submittedName>
</protein>
<gene>
    <name evidence="1" type="ORF">ELB75_06775</name>
</gene>
<evidence type="ECO:0000313" key="2">
    <source>
        <dbReference type="Proteomes" id="UP000282435"/>
    </source>
</evidence>
<dbReference type="Proteomes" id="UP000282435">
    <property type="component" value="Chromosome"/>
</dbReference>
<dbReference type="Pfam" id="PF11198">
    <property type="entry name" value="DUF2857"/>
    <property type="match status" value="1"/>
</dbReference>
<proteinExistence type="predicted"/>
<organism evidence="1 2">
    <name type="scientific">Eikenella corrodens</name>
    <dbReference type="NCBI Taxonomy" id="539"/>
    <lineage>
        <taxon>Bacteria</taxon>
        <taxon>Pseudomonadati</taxon>
        <taxon>Pseudomonadota</taxon>
        <taxon>Betaproteobacteria</taxon>
        <taxon>Neisseriales</taxon>
        <taxon>Neisseriaceae</taxon>
        <taxon>Eikenella</taxon>
    </lineage>
</organism>
<dbReference type="OrthoDB" id="8613033at2"/>
<name>A0A3S9SJV0_EIKCO</name>
<dbReference type="AlphaFoldDB" id="A0A3S9SJV0"/>